<name>A0A381TH45_9ZZZZ</name>
<evidence type="ECO:0000313" key="1">
    <source>
        <dbReference type="EMBL" id="SVA15436.1"/>
    </source>
</evidence>
<sequence length="208" mass="23657">MKTIIWSILLPAHILFSQVCLIDGKDMFSVGSSEIVNGEHLLLFCCDDGHQMWLSNYNQHNKIKKINDENSKKRIVEVNSMISKDAISLLIANDIKAIKNDQIDNPAPIIKNETVLKKSSSNNSFSNSINIKKFGVETLLHKKMESDRIFEENLEDERSELLYMMNAQKKLFQQVTKKKAPLSISKILKSPIIFAYYTTAILAAILLI</sequence>
<proteinExistence type="predicted"/>
<reference evidence="1" key="1">
    <citation type="submission" date="2018-05" db="EMBL/GenBank/DDBJ databases">
        <authorList>
            <person name="Lanie J.A."/>
            <person name="Ng W.-L."/>
            <person name="Kazmierczak K.M."/>
            <person name="Andrzejewski T.M."/>
            <person name="Davidsen T.M."/>
            <person name="Wayne K.J."/>
            <person name="Tettelin H."/>
            <person name="Glass J.I."/>
            <person name="Rusch D."/>
            <person name="Podicherti R."/>
            <person name="Tsui H.-C.T."/>
            <person name="Winkler M.E."/>
        </authorList>
    </citation>
    <scope>NUCLEOTIDE SEQUENCE</scope>
</reference>
<protein>
    <submittedName>
        <fullName evidence="1">Uncharacterized protein</fullName>
    </submittedName>
</protein>
<dbReference type="EMBL" id="UINC01004587">
    <property type="protein sequence ID" value="SVA15436.1"/>
    <property type="molecule type" value="Genomic_DNA"/>
</dbReference>
<dbReference type="AlphaFoldDB" id="A0A381TH45"/>
<gene>
    <name evidence="1" type="ORF">METZ01_LOCUS68290</name>
</gene>
<accession>A0A381TH45</accession>
<organism evidence="1">
    <name type="scientific">marine metagenome</name>
    <dbReference type="NCBI Taxonomy" id="408172"/>
    <lineage>
        <taxon>unclassified sequences</taxon>
        <taxon>metagenomes</taxon>
        <taxon>ecological metagenomes</taxon>
    </lineage>
</organism>